<gene>
    <name evidence="1" type="ORF">SPELUC_LOCUS10984</name>
</gene>
<evidence type="ECO:0000313" key="2">
    <source>
        <dbReference type="Proteomes" id="UP000789366"/>
    </source>
</evidence>
<evidence type="ECO:0000313" key="1">
    <source>
        <dbReference type="EMBL" id="CAG8695430.1"/>
    </source>
</evidence>
<reference evidence="1" key="1">
    <citation type="submission" date="2021-06" db="EMBL/GenBank/DDBJ databases">
        <authorList>
            <person name="Kallberg Y."/>
            <person name="Tangrot J."/>
            <person name="Rosling A."/>
        </authorList>
    </citation>
    <scope>NUCLEOTIDE SEQUENCE</scope>
    <source>
        <strain evidence="1">28 12/20/2015</strain>
    </source>
</reference>
<organism evidence="1 2">
    <name type="scientific">Cetraspora pellucida</name>
    <dbReference type="NCBI Taxonomy" id="1433469"/>
    <lineage>
        <taxon>Eukaryota</taxon>
        <taxon>Fungi</taxon>
        <taxon>Fungi incertae sedis</taxon>
        <taxon>Mucoromycota</taxon>
        <taxon>Glomeromycotina</taxon>
        <taxon>Glomeromycetes</taxon>
        <taxon>Diversisporales</taxon>
        <taxon>Gigasporaceae</taxon>
        <taxon>Cetraspora</taxon>
    </lineage>
</organism>
<name>A0ACA9P721_9GLOM</name>
<dbReference type="EMBL" id="CAJVPW010021938">
    <property type="protein sequence ID" value="CAG8695430.1"/>
    <property type="molecule type" value="Genomic_DNA"/>
</dbReference>
<comment type="caution">
    <text evidence="1">The sequence shown here is derived from an EMBL/GenBank/DDBJ whole genome shotgun (WGS) entry which is preliminary data.</text>
</comment>
<protein>
    <submittedName>
        <fullName evidence="1">8731_t:CDS:1</fullName>
    </submittedName>
</protein>
<accession>A0ACA9P721</accession>
<dbReference type="Proteomes" id="UP000789366">
    <property type="component" value="Unassembled WGS sequence"/>
</dbReference>
<sequence length="59" mass="6574">MDDTNIENVDVEKAIAEAEANTDNNNNVGLDKVDVLCSLNFISLLSNWLGCFKVLKFKK</sequence>
<feature type="non-terminal residue" evidence="1">
    <location>
        <position position="59"/>
    </location>
</feature>
<proteinExistence type="predicted"/>
<keyword evidence="2" id="KW-1185">Reference proteome</keyword>